<dbReference type="RefSeq" id="WP_067756674.1">
    <property type="nucleotide sequence ID" value="NZ_LT907988.1"/>
</dbReference>
<protein>
    <submittedName>
        <fullName evidence="2">Glutathione S-transferase family protein</fullName>
    </submittedName>
</protein>
<dbReference type="Gene3D" id="1.20.1050.10">
    <property type="match status" value="1"/>
</dbReference>
<dbReference type="Pfam" id="PF13409">
    <property type="entry name" value="GST_N_2"/>
    <property type="match status" value="1"/>
</dbReference>
<dbReference type="InterPro" id="IPR036282">
    <property type="entry name" value="Glutathione-S-Trfase_C_sf"/>
</dbReference>
<dbReference type="GO" id="GO:0016740">
    <property type="term" value="F:transferase activity"/>
    <property type="evidence" value="ECO:0007669"/>
    <property type="project" value="UniProtKB-KW"/>
</dbReference>
<dbReference type="Gene3D" id="3.40.30.10">
    <property type="entry name" value="Glutaredoxin"/>
    <property type="match status" value="1"/>
</dbReference>
<feature type="domain" description="GST N-terminal" evidence="1">
    <location>
        <begin position="1"/>
        <end position="83"/>
    </location>
</feature>
<sequence>MLQLLYAPTSPYVRKVVACAHLCGLADRIEWLDSAANPIRRDARIAVHNPLAKVPTLILPDGQPLYDSRVICEYLADLGGNPDLFPAAGPQRWQALTRQALGDGLLDAALLARYESTARPPEWQWPAWREAQLTKVAACLDTIETLAPNLALDTPSIGELTLGCALGYLDFRFPELDWRARHPAAAGWEASFRALPALQATLPHEPETTRP</sequence>
<reference evidence="3 4" key="2">
    <citation type="submission" date="2017-08" db="EMBL/GenBank/DDBJ databases">
        <authorList>
            <person name="de Groot N.N."/>
        </authorList>
    </citation>
    <scope>NUCLEOTIDE SEQUENCE [LARGE SCALE GENOMIC DNA]</scope>
    <source>
        <strain evidence="3">Orrdi1</strain>
    </source>
</reference>
<dbReference type="InterPro" id="IPR004045">
    <property type="entry name" value="Glutathione_S-Trfase_N"/>
</dbReference>
<evidence type="ECO:0000259" key="1">
    <source>
        <dbReference type="PROSITE" id="PS50404"/>
    </source>
</evidence>
<proteinExistence type="predicted"/>
<dbReference type="KEGG" id="odi:ODI_R0675"/>
<dbReference type="OrthoDB" id="8634103at2"/>
<dbReference type="Pfam" id="PF13410">
    <property type="entry name" value="GST_C_2"/>
    <property type="match status" value="1"/>
</dbReference>
<dbReference type="Proteomes" id="UP000078558">
    <property type="component" value="Chromosome I"/>
</dbReference>
<accession>A0A1C3K544</accession>
<dbReference type="AlphaFoldDB" id="A0A1C3K544"/>
<dbReference type="SUPFAM" id="SSF52833">
    <property type="entry name" value="Thioredoxin-like"/>
    <property type="match status" value="1"/>
</dbReference>
<dbReference type="InterPro" id="IPR036249">
    <property type="entry name" value="Thioredoxin-like_sf"/>
</dbReference>
<gene>
    <name evidence="2" type="ORF">ODI_00737</name>
    <name evidence="3" type="ORF">ODI_R0675</name>
</gene>
<organism evidence="2 4">
    <name type="scientific">Orrella dioscoreae</name>
    <dbReference type="NCBI Taxonomy" id="1851544"/>
    <lineage>
        <taxon>Bacteria</taxon>
        <taxon>Pseudomonadati</taxon>
        <taxon>Pseudomonadota</taxon>
        <taxon>Betaproteobacteria</taxon>
        <taxon>Burkholderiales</taxon>
        <taxon>Alcaligenaceae</taxon>
        <taxon>Orrella</taxon>
    </lineage>
</organism>
<dbReference type="STRING" id="1851544.ODI_00737"/>
<reference evidence="2 4" key="1">
    <citation type="submission" date="2016-06" db="EMBL/GenBank/DDBJ databases">
        <authorList>
            <person name="Kjaerup R.B."/>
            <person name="Dalgaard T.S."/>
            <person name="Juul-Madsen H.R."/>
        </authorList>
    </citation>
    <scope>NUCLEOTIDE SEQUENCE [LARGE SCALE GENOMIC DNA]</scope>
    <source>
        <strain evidence="2">Orrdi1</strain>
    </source>
</reference>
<dbReference type="EMBL" id="FLRC01000034">
    <property type="protein sequence ID" value="SBT26602.1"/>
    <property type="molecule type" value="Genomic_DNA"/>
</dbReference>
<dbReference type="EMBL" id="LT907988">
    <property type="protein sequence ID" value="SOE47157.1"/>
    <property type="molecule type" value="Genomic_DNA"/>
</dbReference>
<dbReference type="CDD" id="cd03205">
    <property type="entry name" value="GST_C_6"/>
    <property type="match status" value="1"/>
</dbReference>
<keyword evidence="4" id="KW-1185">Reference proteome</keyword>
<dbReference type="SUPFAM" id="SSF47616">
    <property type="entry name" value="GST C-terminal domain-like"/>
    <property type="match status" value="1"/>
</dbReference>
<dbReference type="PROSITE" id="PS50404">
    <property type="entry name" value="GST_NTER"/>
    <property type="match status" value="1"/>
</dbReference>
<evidence type="ECO:0000313" key="2">
    <source>
        <dbReference type="EMBL" id="SBT26602.1"/>
    </source>
</evidence>
<evidence type="ECO:0000313" key="4">
    <source>
        <dbReference type="Proteomes" id="UP000078558"/>
    </source>
</evidence>
<keyword evidence="2" id="KW-0808">Transferase</keyword>
<evidence type="ECO:0000313" key="3">
    <source>
        <dbReference type="EMBL" id="SOE47157.1"/>
    </source>
</evidence>
<name>A0A1C3K544_9BURK</name>